<dbReference type="EMBL" id="ML986488">
    <property type="protein sequence ID" value="KAF2278136.1"/>
    <property type="molecule type" value="Genomic_DNA"/>
</dbReference>
<dbReference type="OrthoDB" id="3647228at2759"/>
<name>A0A6A6JR07_WESOR</name>
<sequence>MPPARASTAQRDEALASTSQTPASLLWGHQLKREHGYLLERMKKVEREHDAFDARIRVVETSSDAMRGAVKDVNRLIEEDGRLEDATKAWITSAEGRLDKFEEAAKKTQSLQPQLSELEARFEVNDGQIQQMLSDHRSILQKIRAFDAELQLKKSEVDRLMQMNEAVNVRELLLRISTLEHHQAQGQEQATAMQDKIHALERTCNAYEAQNAELQARLDNILLQQERSGSHTQIPTQVVDSSVLPMPPPATLSTTDSLPAWMIIDSQAQPPLSMEVPTQVLPSSLPDAQVQVPATSSLELTQAQTSASLREESPLVNAQLRRTNRTEQPVEPGALSRRLDVPWTNARAKTPVSTQTQDLDAPYIRPHVPNSGRRRKALPTYYPPQTRSQVKSQLSRIENVADCRPTKLVILKMPDAWKQDPSISSIPPPLRQAQPAGARKAAWERQRDIHGRFVAKKRDAKPNSSIQKRKAKQQKSKINSRDMEQLEALKSFLKA</sequence>
<evidence type="ECO:0000256" key="1">
    <source>
        <dbReference type="SAM" id="Coils"/>
    </source>
</evidence>
<organism evidence="3 4">
    <name type="scientific">Westerdykella ornata</name>
    <dbReference type="NCBI Taxonomy" id="318751"/>
    <lineage>
        <taxon>Eukaryota</taxon>
        <taxon>Fungi</taxon>
        <taxon>Dikarya</taxon>
        <taxon>Ascomycota</taxon>
        <taxon>Pezizomycotina</taxon>
        <taxon>Dothideomycetes</taxon>
        <taxon>Pleosporomycetidae</taxon>
        <taxon>Pleosporales</taxon>
        <taxon>Sporormiaceae</taxon>
        <taxon>Westerdykella</taxon>
    </lineage>
</organism>
<evidence type="ECO:0000256" key="2">
    <source>
        <dbReference type="SAM" id="MobiDB-lite"/>
    </source>
</evidence>
<feature type="coiled-coil region" evidence="1">
    <location>
        <begin position="190"/>
        <end position="224"/>
    </location>
</feature>
<evidence type="ECO:0000313" key="3">
    <source>
        <dbReference type="EMBL" id="KAF2278136.1"/>
    </source>
</evidence>
<feature type="compositionally biased region" description="Basic and acidic residues" evidence="2">
    <location>
        <begin position="441"/>
        <end position="461"/>
    </location>
</feature>
<gene>
    <name evidence="3" type="ORF">EI97DRAFT_246039</name>
</gene>
<feature type="region of interest" description="Disordered" evidence="2">
    <location>
        <begin position="362"/>
        <end position="389"/>
    </location>
</feature>
<dbReference type="GeneID" id="54547274"/>
<dbReference type="Proteomes" id="UP000800097">
    <property type="component" value="Unassembled WGS sequence"/>
</dbReference>
<accession>A0A6A6JR07</accession>
<dbReference type="RefSeq" id="XP_033655675.1">
    <property type="nucleotide sequence ID" value="XM_033794099.1"/>
</dbReference>
<keyword evidence="1" id="KW-0175">Coiled coil</keyword>
<dbReference type="AlphaFoldDB" id="A0A6A6JR07"/>
<feature type="region of interest" description="Disordered" evidence="2">
    <location>
        <begin position="1"/>
        <end position="21"/>
    </location>
</feature>
<keyword evidence="4" id="KW-1185">Reference proteome</keyword>
<proteinExistence type="predicted"/>
<feature type="region of interest" description="Disordered" evidence="2">
    <location>
        <begin position="439"/>
        <end position="483"/>
    </location>
</feature>
<reference evidence="3" key="1">
    <citation type="journal article" date="2020" name="Stud. Mycol.">
        <title>101 Dothideomycetes genomes: a test case for predicting lifestyles and emergence of pathogens.</title>
        <authorList>
            <person name="Haridas S."/>
            <person name="Albert R."/>
            <person name="Binder M."/>
            <person name="Bloem J."/>
            <person name="Labutti K."/>
            <person name="Salamov A."/>
            <person name="Andreopoulos B."/>
            <person name="Baker S."/>
            <person name="Barry K."/>
            <person name="Bills G."/>
            <person name="Bluhm B."/>
            <person name="Cannon C."/>
            <person name="Castanera R."/>
            <person name="Culley D."/>
            <person name="Daum C."/>
            <person name="Ezra D."/>
            <person name="Gonzalez J."/>
            <person name="Henrissat B."/>
            <person name="Kuo A."/>
            <person name="Liang C."/>
            <person name="Lipzen A."/>
            <person name="Lutzoni F."/>
            <person name="Magnuson J."/>
            <person name="Mondo S."/>
            <person name="Nolan M."/>
            <person name="Ohm R."/>
            <person name="Pangilinan J."/>
            <person name="Park H.-J."/>
            <person name="Ramirez L."/>
            <person name="Alfaro M."/>
            <person name="Sun H."/>
            <person name="Tritt A."/>
            <person name="Yoshinaga Y."/>
            <person name="Zwiers L.-H."/>
            <person name="Turgeon B."/>
            <person name="Goodwin S."/>
            <person name="Spatafora J."/>
            <person name="Crous P."/>
            <person name="Grigoriev I."/>
        </authorList>
    </citation>
    <scope>NUCLEOTIDE SEQUENCE</scope>
    <source>
        <strain evidence="3">CBS 379.55</strain>
    </source>
</reference>
<protein>
    <submittedName>
        <fullName evidence="3">Uncharacterized protein</fullName>
    </submittedName>
</protein>
<evidence type="ECO:0000313" key="4">
    <source>
        <dbReference type="Proteomes" id="UP000800097"/>
    </source>
</evidence>